<proteinExistence type="predicted"/>
<evidence type="ECO:0000313" key="1">
    <source>
        <dbReference type="EMBL" id="OJG37256.1"/>
    </source>
</evidence>
<reference evidence="1 2" key="1">
    <citation type="submission" date="2014-12" db="EMBL/GenBank/DDBJ databases">
        <title>Draft genome sequences of 29 type strains of Enterococci.</title>
        <authorList>
            <person name="Zhong Z."/>
            <person name="Sun Z."/>
            <person name="Liu W."/>
            <person name="Zhang W."/>
            <person name="Zhang H."/>
        </authorList>
    </citation>
    <scope>NUCLEOTIDE SEQUENCE [LARGE SCALE GENOMIC DNA]</scope>
    <source>
        <strain evidence="1 2">DSM 22802</strain>
    </source>
</reference>
<dbReference type="Proteomes" id="UP000183700">
    <property type="component" value="Unassembled WGS sequence"/>
</dbReference>
<organism evidence="1 2">
    <name type="scientific">Enterococcus devriesei</name>
    <dbReference type="NCBI Taxonomy" id="319970"/>
    <lineage>
        <taxon>Bacteria</taxon>
        <taxon>Bacillati</taxon>
        <taxon>Bacillota</taxon>
        <taxon>Bacilli</taxon>
        <taxon>Lactobacillales</taxon>
        <taxon>Enterococcaceae</taxon>
        <taxon>Enterococcus</taxon>
    </lineage>
</organism>
<protein>
    <submittedName>
        <fullName evidence="1">Uncharacterized protein</fullName>
    </submittedName>
</protein>
<dbReference type="EMBL" id="JXKM01000001">
    <property type="protein sequence ID" value="OJG37256.1"/>
    <property type="molecule type" value="Genomic_DNA"/>
</dbReference>
<keyword evidence="2" id="KW-1185">Reference proteome</keyword>
<evidence type="ECO:0000313" key="2">
    <source>
        <dbReference type="Proteomes" id="UP000183700"/>
    </source>
</evidence>
<comment type="caution">
    <text evidence="1">The sequence shown here is derived from an EMBL/GenBank/DDBJ whole genome shotgun (WGS) entry which is preliminary data.</text>
</comment>
<gene>
    <name evidence="1" type="ORF">RV00_GL000213</name>
</gene>
<name>A0A1L8SZ19_9ENTE</name>
<accession>A0A1L8SZ19</accession>
<sequence>MALFIFIKNNLNIKRTLIIPKKNKLMLFYKQLLTSYKNSPNNDCLGCFF</sequence>
<dbReference type="AlphaFoldDB" id="A0A1L8SZ19"/>